<sequence length="37" mass="3773">MWGGAALAVAAIVLLVVRGPKDTPRAADDAEPELVTV</sequence>
<accession>A0A6J6BZK5</accession>
<dbReference type="EMBL" id="CAEZSR010000009">
    <property type="protein sequence ID" value="CAB4543508.1"/>
    <property type="molecule type" value="Genomic_DNA"/>
</dbReference>
<organism evidence="1">
    <name type="scientific">freshwater metagenome</name>
    <dbReference type="NCBI Taxonomy" id="449393"/>
    <lineage>
        <taxon>unclassified sequences</taxon>
        <taxon>metagenomes</taxon>
        <taxon>ecological metagenomes</taxon>
    </lineage>
</organism>
<reference evidence="1" key="1">
    <citation type="submission" date="2020-05" db="EMBL/GenBank/DDBJ databases">
        <authorList>
            <person name="Chiriac C."/>
            <person name="Salcher M."/>
            <person name="Ghai R."/>
            <person name="Kavagutti S V."/>
        </authorList>
    </citation>
    <scope>NUCLEOTIDE SEQUENCE</scope>
</reference>
<gene>
    <name evidence="1" type="ORF">UFOPK1493_00472</name>
</gene>
<protein>
    <submittedName>
        <fullName evidence="1">Unannotated protein</fullName>
    </submittedName>
</protein>
<proteinExistence type="predicted"/>
<evidence type="ECO:0000313" key="1">
    <source>
        <dbReference type="EMBL" id="CAB4543508.1"/>
    </source>
</evidence>
<name>A0A6J6BZK5_9ZZZZ</name>
<dbReference type="AlphaFoldDB" id="A0A6J6BZK5"/>